<dbReference type="EMBL" id="CAJOBH010085014">
    <property type="protein sequence ID" value="CAF4535532.1"/>
    <property type="molecule type" value="Genomic_DNA"/>
</dbReference>
<feature type="non-terminal residue" evidence="1">
    <location>
        <position position="53"/>
    </location>
</feature>
<protein>
    <submittedName>
        <fullName evidence="1">Uncharacterized protein</fullName>
    </submittedName>
</protein>
<feature type="non-terminal residue" evidence="1">
    <location>
        <position position="1"/>
    </location>
</feature>
<name>A0A8S2Y5A0_9BILA</name>
<gene>
    <name evidence="1" type="ORF">BYL167_LOCUS37479</name>
</gene>
<accession>A0A8S2Y5A0</accession>
<proteinExistence type="predicted"/>
<sequence length="53" mass="6192">FRIPSYDEIVNPTADVVVAAAAADDDDDDEEFEKAEEFERKFNFRFQEPDTEF</sequence>
<dbReference type="AlphaFoldDB" id="A0A8S2Y5A0"/>
<reference evidence="1" key="1">
    <citation type="submission" date="2021-02" db="EMBL/GenBank/DDBJ databases">
        <authorList>
            <person name="Nowell W R."/>
        </authorList>
    </citation>
    <scope>NUCLEOTIDE SEQUENCE</scope>
</reference>
<comment type="caution">
    <text evidence="1">The sequence shown here is derived from an EMBL/GenBank/DDBJ whole genome shotgun (WGS) entry which is preliminary data.</text>
</comment>
<organism evidence="1 2">
    <name type="scientific">Rotaria magnacalcarata</name>
    <dbReference type="NCBI Taxonomy" id="392030"/>
    <lineage>
        <taxon>Eukaryota</taxon>
        <taxon>Metazoa</taxon>
        <taxon>Spiralia</taxon>
        <taxon>Gnathifera</taxon>
        <taxon>Rotifera</taxon>
        <taxon>Eurotatoria</taxon>
        <taxon>Bdelloidea</taxon>
        <taxon>Philodinida</taxon>
        <taxon>Philodinidae</taxon>
        <taxon>Rotaria</taxon>
    </lineage>
</organism>
<evidence type="ECO:0000313" key="1">
    <source>
        <dbReference type="EMBL" id="CAF4535532.1"/>
    </source>
</evidence>
<evidence type="ECO:0000313" key="2">
    <source>
        <dbReference type="Proteomes" id="UP000681967"/>
    </source>
</evidence>
<dbReference type="Proteomes" id="UP000681967">
    <property type="component" value="Unassembled WGS sequence"/>
</dbReference>